<dbReference type="PANTHER" id="PTHR22726">
    <property type="entry name" value="METALLOENDOPEPTIDASE OMA1"/>
    <property type="match status" value="1"/>
</dbReference>
<dbReference type="PANTHER" id="PTHR22726:SF1">
    <property type="entry name" value="METALLOENDOPEPTIDASE OMA1, MITOCHONDRIAL"/>
    <property type="match status" value="1"/>
</dbReference>
<keyword evidence="7" id="KW-0472">Membrane</keyword>
<evidence type="ECO:0000313" key="9">
    <source>
        <dbReference type="EMBL" id="MDR0181454.1"/>
    </source>
</evidence>
<evidence type="ECO:0000256" key="6">
    <source>
        <dbReference type="RuleBase" id="RU003983"/>
    </source>
</evidence>
<accession>A0ABU1C8F5</accession>
<evidence type="ECO:0000256" key="5">
    <source>
        <dbReference type="ARBA" id="ARBA00023049"/>
    </source>
</evidence>
<dbReference type="EMBL" id="JARUHG010000001">
    <property type="protein sequence ID" value="MDR0181454.1"/>
    <property type="molecule type" value="Genomic_DNA"/>
</dbReference>
<evidence type="ECO:0000256" key="4">
    <source>
        <dbReference type="ARBA" id="ARBA00022833"/>
    </source>
</evidence>
<proteinExistence type="inferred from homology"/>
<evidence type="ECO:0000256" key="3">
    <source>
        <dbReference type="ARBA" id="ARBA00022801"/>
    </source>
</evidence>
<feature type="transmembrane region" description="Helical" evidence="7">
    <location>
        <begin position="21"/>
        <end position="39"/>
    </location>
</feature>
<keyword evidence="7" id="KW-0812">Transmembrane</keyword>
<feature type="domain" description="Peptidase M48" evidence="8">
    <location>
        <begin position="118"/>
        <end position="289"/>
    </location>
</feature>
<keyword evidence="4 6" id="KW-0862">Zinc</keyword>
<reference evidence="9 10" key="1">
    <citation type="submission" date="2023-04" db="EMBL/GenBank/DDBJ databases">
        <title>Lysobacter sp. strain UC isolated from soil sample.</title>
        <authorList>
            <person name="Choksket S."/>
            <person name="Harshvardhan F."/>
            <person name="Rana R."/>
            <person name="Patil P.B."/>
            <person name="Korpole S."/>
        </authorList>
    </citation>
    <scope>NUCLEOTIDE SEQUENCE [LARGE SCALE GENOMIC DNA]</scope>
    <source>
        <strain evidence="9 10">UC</strain>
    </source>
</reference>
<dbReference type="InterPro" id="IPR001915">
    <property type="entry name" value="Peptidase_M48"/>
</dbReference>
<comment type="caution">
    <text evidence="9">The sequence shown here is derived from an EMBL/GenBank/DDBJ whole genome shotgun (WGS) entry which is preliminary data.</text>
</comment>
<keyword evidence="10" id="KW-1185">Reference proteome</keyword>
<dbReference type="Proteomes" id="UP001233535">
    <property type="component" value="Unassembled WGS sequence"/>
</dbReference>
<name>A0ABU1C8F5_9GAMM</name>
<gene>
    <name evidence="9" type="ORF">P8609_00525</name>
</gene>
<comment type="cofactor">
    <cofactor evidence="6">
        <name>Zn(2+)</name>
        <dbReference type="ChEBI" id="CHEBI:29105"/>
    </cofactor>
    <text evidence="6">Binds 1 zinc ion per subunit.</text>
</comment>
<dbReference type="CDD" id="cd07331">
    <property type="entry name" value="M48C_Oma1_like"/>
    <property type="match status" value="1"/>
</dbReference>
<evidence type="ECO:0000256" key="1">
    <source>
        <dbReference type="ARBA" id="ARBA00022670"/>
    </source>
</evidence>
<evidence type="ECO:0000313" key="10">
    <source>
        <dbReference type="Proteomes" id="UP001233535"/>
    </source>
</evidence>
<dbReference type="InterPro" id="IPR051156">
    <property type="entry name" value="Mito/Outer_Membr_Metalloprot"/>
</dbReference>
<dbReference type="Gene3D" id="3.30.2010.10">
    <property type="entry name" value="Metalloproteases ('zincins'), catalytic domain"/>
    <property type="match status" value="1"/>
</dbReference>
<keyword evidence="7" id="KW-1133">Transmembrane helix</keyword>
<evidence type="ECO:0000256" key="7">
    <source>
        <dbReference type="SAM" id="Phobius"/>
    </source>
</evidence>
<keyword evidence="5 6" id="KW-0482">Metalloprotease</keyword>
<keyword evidence="1 6" id="KW-0645">Protease</keyword>
<protein>
    <submittedName>
        <fullName evidence="9">M48 family metallopeptidase</fullName>
    </submittedName>
</protein>
<comment type="similarity">
    <text evidence="6">Belongs to the peptidase M48 family.</text>
</comment>
<keyword evidence="3 6" id="KW-0378">Hydrolase</keyword>
<sequence length="315" mass="33850">MRTDPFGGARQPGRARRGFGGIRWWILILFAGYAAWQWFGNARVDPYTGEKAHYGTTADEEVQLGAQAFQQVLGDANAQGALLPADSQASVQIRQIAQRLIQRVPEVTATLAAQNQQQTPTEHQQFQWDVAVIQSDQANAFCLPGGKMAVYTGLIPIAQNADAMAVVMGHEIAHALLRHGSQRMAQQKLVQMGQMAAGMAIGGMDPQQQQAVMAALGAGAQYGFILPYGRNHETQADKVGLMLAAAACYDPQAAIPLWERMSELGGGERPPEFASTHPDPANRIQVLQSLMPQAEQFRAQFCGAGNAATGATAAR</sequence>
<evidence type="ECO:0000256" key="2">
    <source>
        <dbReference type="ARBA" id="ARBA00022723"/>
    </source>
</evidence>
<dbReference type="Pfam" id="PF01435">
    <property type="entry name" value="Peptidase_M48"/>
    <property type="match status" value="1"/>
</dbReference>
<evidence type="ECO:0000259" key="8">
    <source>
        <dbReference type="Pfam" id="PF01435"/>
    </source>
</evidence>
<organism evidence="9 10">
    <name type="scientific">Lysobacter arvi</name>
    <dbReference type="NCBI Taxonomy" id="3038776"/>
    <lineage>
        <taxon>Bacteria</taxon>
        <taxon>Pseudomonadati</taxon>
        <taxon>Pseudomonadota</taxon>
        <taxon>Gammaproteobacteria</taxon>
        <taxon>Lysobacterales</taxon>
        <taxon>Lysobacteraceae</taxon>
        <taxon>Lysobacter</taxon>
    </lineage>
</organism>
<keyword evidence="2" id="KW-0479">Metal-binding</keyword>
<dbReference type="RefSeq" id="WP_309260644.1">
    <property type="nucleotide sequence ID" value="NZ_JARUHG010000001.1"/>
</dbReference>